<dbReference type="Pfam" id="PF06337">
    <property type="entry name" value="DUSP"/>
    <property type="match status" value="1"/>
</dbReference>
<keyword evidence="3" id="KW-0645">Protease</keyword>
<gene>
    <name evidence="7" type="ORF">ABG768_021935</name>
</gene>
<feature type="domain" description="DUSP" evidence="6">
    <location>
        <begin position="7"/>
        <end position="115"/>
    </location>
</feature>
<evidence type="ECO:0000256" key="2">
    <source>
        <dbReference type="ARBA" id="ARBA00012759"/>
    </source>
</evidence>
<proteinExistence type="predicted"/>
<name>A0AAW2ASJ1_CULAL</name>
<dbReference type="Pfam" id="PF14836">
    <property type="entry name" value="Ubiquitin_3"/>
    <property type="match status" value="1"/>
</dbReference>
<dbReference type="InterPro" id="IPR035927">
    <property type="entry name" value="DUSP-like_sf"/>
</dbReference>
<keyword evidence="5" id="KW-0378">Hydrolase</keyword>
<dbReference type="GO" id="GO:0004843">
    <property type="term" value="F:cysteine-type deubiquitinase activity"/>
    <property type="evidence" value="ECO:0007669"/>
    <property type="project" value="UniProtKB-EC"/>
</dbReference>
<dbReference type="Proteomes" id="UP001479290">
    <property type="component" value="Unassembled WGS sequence"/>
</dbReference>
<protein>
    <recommendedName>
        <fullName evidence="2">ubiquitinyl hydrolase 1</fullName>
        <ecNumber evidence="2">3.4.19.12</ecNumber>
    </recommendedName>
</protein>
<evidence type="ECO:0000256" key="3">
    <source>
        <dbReference type="ARBA" id="ARBA00022670"/>
    </source>
</evidence>
<evidence type="ECO:0000313" key="8">
    <source>
        <dbReference type="Proteomes" id="UP001479290"/>
    </source>
</evidence>
<dbReference type="EC" id="3.4.19.12" evidence="2"/>
<evidence type="ECO:0000256" key="1">
    <source>
        <dbReference type="ARBA" id="ARBA00000707"/>
    </source>
</evidence>
<dbReference type="SUPFAM" id="SSF143791">
    <property type="entry name" value="DUSP-like"/>
    <property type="match status" value="1"/>
</dbReference>
<dbReference type="SMART" id="SM00695">
    <property type="entry name" value="DUSP"/>
    <property type="match status" value="1"/>
</dbReference>
<dbReference type="EMBL" id="JAWDJR010000004">
    <property type="protein sequence ID" value="KAK9976730.1"/>
    <property type="molecule type" value="Genomic_DNA"/>
</dbReference>
<dbReference type="Gene3D" id="3.30.2230.10">
    <property type="entry name" value="DUSP-like"/>
    <property type="match status" value="1"/>
</dbReference>
<dbReference type="InterPro" id="IPR028135">
    <property type="entry name" value="Ub_USP-typ"/>
</dbReference>
<keyword evidence="5" id="KW-0788">Thiol protease</keyword>
<dbReference type="FunFam" id="3.30.2230.10:FF:000003">
    <property type="entry name" value="ubiquitin carboxyl-terminal hydrolase 15 isoform X1"/>
    <property type="match status" value="1"/>
</dbReference>
<comment type="catalytic activity">
    <reaction evidence="1">
        <text>Thiol-dependent hydrolysis of ester, thioester, amide, peptide and isopeptide bonds formed by the C-terminal Gly of ubiquitin (a 76-residue protein attached to proteins as an intracellular targeting signal).</text>
        <dbReference type="EC" id="3.4.19.12"/>
    </reaction>
</comment>
<evidence type="ECO:0000313" key="7">
    <source>
        <dbReference type="EMBL" id="KAK9976730.1"/>
    </source>
</evidence>
<evidence type="ECO:0000259" key="6">
    <source>
        <dbReference type="PROSITE" id="PS51283"/>
    </source>
</evidence>
<sequence>MAEDGAVDLETQREEIATLLKTPLCRGETWYLVSSDWFKQWKKYVGFDRRQTGDQNISPGPVNNYSLFNVGDKMDLKEHLIDELDYIAVPTEGWNKLVRWYGLTDGQEPISRKVVLVGMFVKHYKVEVYLTKLNLCENSNMDNIVTRRFSKVDTIDTIEREMRKLFSIPDEKETRLWNKYMNNRFEPLNKLNSTVSDAGLFDGQVRYSSIIPSLCFCVL</sequence>
<dbReference type="GO" id="GO:0006508">
    <property type="term" value="P:proteolysis"/>
    <property type="evidence" value="ECO:0007669"/>
    <property type="project" value="UniProtKB-KW"/>
</dbReference>
<accession>A0AAW2ASJ1</accession>
<evidence type="ECO:0000256" key="5">
    <source>
        <dbReference type="ARBA" id="ARBA00022807"/>
    </source>
</evidence>
<keyword evidence="4" id="KW-0833">Ubl conjugation pathway</keyword>
<dbReference type="AlphaFoldDB" id="A0AAW2ASJ1"/>
<organism evidence="7 8">
    <name type="scientific">Culter alburnus</name>
    <name type="common">Topmouth culter</name>
    <dbReference type="NCBI Taxonomy" id="194366"/>
    <lineage>
        <taxon>Eukaryota</taxon>
        <taxon>Metazoa</taxon>
        <taxon>Chordata</taxon>
        <taxon>Craniata</taxon>
        <taxon>Vertebrata</taxon>
        <taxon>Euteleostomi</taxon>
        <taxon>Actinopterygii</taxon>
        <taxon>Neopterygii</taxon>
        <taxon>Teleostei</taxon>
        <taxon>Ostariophysi</taxon>
        <taxon>Cypriniformes</taxon>
        <taxon>Xenocyprididae</taxon>
        <taxon>Xenocypridinae</taxon>
        <taxon>Culter</taxon>
    </lineage>
</organism>
<dbReference type="InterPro" id="IPR006615">
    <property type="entry name" value="Pept_C19_DUSP"/>
</dbReference>
<evidence type="ECO:0000256" key="4">
    <source>
        <dbReference type="ARBA" id="ARBA00022786"/>
    </source>
</evidence>
<dbReference type="Gene3D" id="3.10.20.90">
    <property type="entry name" value="Phosphatidylinositol 3-kinase Catalytic Subunit, Chain A, domain 1"/>
    <property type="match status" value="1"/>
</dbReference>
<dbReference type="PROSITE" id="PS51283">
    <property type="entry name" value="DUSP"/>
    <property type="match status" value="1"/>
</dbReference>
<reference evidence="7 8" key="1">
    <citation type="submission" date="2024-05" db="EMBL/GenBank/DDBJ databases">
        <title>A high-quality chromosomal-level genome assembly of Topmouth culter (Culter alburnus).</title>
        <authorList>
            <person name="Zhao H."/>
        </authorList>
    </citation>
    <scope>NUCLEOTIDE SEQUENCE [LARGE SCALE GENOMIC DNA]</scope>
    <source>
        <strain evidence="7">CATC2023</strain>
        <tissue evidence="7">Muscle</tissue>
    </source>
</reference>
<comment type="caution">
    <text evidence="7">The sequence shown here is derived from an EMBL/GenBank/DDBJ whole genome shotgun (WGS) entry which is preliminary data.</text>
</comment>
<keyword evidence="8" id="KW-1185">Reference proteome</keyword>